<evidence type="ECO:0000313" key="1">
    <source>
        <dbReference type="EMBL" id="GAG52073.1"/>
    </source>
</evidence>
<feature type="non-terminal residue" evidence="1">
    <location>
        <position position="1"/>
    </location>
</feature>
<dbReference type="EMBL" id="BARS01054849">
    <property type="protein sequence ID" value="GAG52073.1"/>
    <property type="molecule type" value="Genomic_DNA"/>
</dbReference>
<proteinExistence type="predicted"/>
<reference evidence="1" key="1">
    <citation type="journal article" date="2014" name="Front. Microbiol.">
        <title>High frequency of phylogenetically diverse reductive dehalogenase-homologous genes in deep subseafloor sedimentary metagenomes.</title>
        <authorList>
            <person name="Kawai M."/>
            <person name="Futagami T."/>
            <person name="Toyoda A."/>
            <person name="Takaki Y."/>
            <person name="Nishi S."/>
            <person name="Hori S."/>
            <person name="Arai W."/>
            <person name="Tsubouchi T."/>
            <person name="Morono Y."/>
            <person name="Uchiyama I."/>
            <person name="Ito T."/>
            <person name="Fujiyama A."/>
            <person name="Inagaki F."/>
            <person name="Takami H."/>
        </authorList>
    </citation>
    <scope>NUCLEOTIDE SEQUENCE</scope>
    <source>
        <strain evidence="1">Expedition CK06-06</strain>
    </source>
</reference>
<name>X0YUT2_9ZZZZ</name>
<accession>X0YUT2</accession>
<dbReference type="AlphaFoldDB" id="X0YUT2"/>
<comment type="caution">
    <text evidence="1">The sequence shown here is derived from an EMBL/GenBank/DDBJ whole genome shotgun (WGS) entry which is preliminary data.</text>
</comment>
<protein>
    <submittedName>
        <fullName evidence="1">Uncharacterized protein</fullName>
    </submittedName>
</protein>
<organism evidence="1">
    <name type="scientific">marine sediment metagenome</name>
    <dbReference type="NCBI Taxonomy" id="412755"/>
    <lineage>
        <taxon>unclassified sequences</taxon>
        <taxon>metagenomes</taxon>
        <taxon>ecological metagenomes</taxon>
    </lineage>
</organism>
<sequence>NQAAFLAEPKQSIIPTLERESVLEMVVNQRFELEVEDFQGRLLVRPEALCLYSTLVWKPCRESLSPLWPFYMLTVGDSQLYIRIDGRVFTHLHDGDHGI</sequence>
<gene>
    <name evidence="1" type="ORF">S01H1_81107</name>
</gene>